<reference evidence="2" key="1">
    <citation type="submission" date="2006-10" db="EMBL/GenBank/DDBJ databases">
        <authorList>
            <person name="Amadeo P."/>
            <person name="Zhao Q."/>
            <person name="Wortman J."/>
            <person name="Fraser-Liggett C."/>
            <person name="Carlton J."/>
        </authorList>
    </citation>
    <scope>NUCLEOTIDE SEQUENCE</scope>
    <source>
        <strain evidence="2">G3</strain>
    </source>
</reference>
<dbReference type="KEGG" id="tva:4761841"/>
<dbReference type="InterPro" id="IPR002734">
    <property type="entry name" value="RibDG_C"/>
</dbReference>
<sequence>MATSLDGKIIGKFMETENAMGVLTDYVWTNNFFKPDAFMCGTKTVTEMNTEQPVLNPDEKDVPEGDFIAKGAKAPFLVVPDSAGKVGWKNNYFETPYIQKSDVIEILSEKASPQYRNYLRRLNISYIIAGKDHVDVVPAAKALKQKFGINTLGVLGGATINWSFVQAGIVDELSICLVAAGDGANKSLTLFEKAPQIVENSPVEFELKSIDRLSRNGLWLKYTPKAARNEERPYSGQFDLGKKNVDYAKFFTGTSYLNQLSNQGATVLNVTFEPGSRNDWHIHHGGNQILLVTDGFGWYQEEGKEPRFLRSGDVVEIPPEVKQLEWRI</sequence>
<dbReference type="SUPFAM" id="SSF53597">
    <property type="entry name" value="Dihydrofolate reductase-like"/>
    <property type="match status" value="1"/>
</dbReference>
<dbReference type="GO" id="GO:0008703">
    <property type="term" value="F:5-amino-6-(5-phosphoribosylamino)uracil reductase activity"/>
    <property type="evidence" value="ECO:0007669"/>
    <property type="project" value="InterPro"/>
</dbReference>
<dbReference type="STRING" id="5722.A2ETM4"/>
<dbReference type="InterPro" id="IPR047263">
    <property type="entry name" value="HNL-like_cupin"/>
</dbReference>
<dbReference type="VEuPathDB" id="TrichDB:TVAGG3_0404080"/>
<protein>
    <submittedName>
        <fullName evidence="2">RibD C-terminal domain containing protein</fullName>
    </submittedName>
</protein>
<dbReference type="GO" id="GO:0009231">
    <property type="term" value="P:riboflavin biosynthetic process"/>
    <property type="evidence" value="ECO:0007669"/>
    <property type="project" value="InterPro"/>
</dbReference>
<evidence type="ECO:0000259" key="1">
    <source>
        <dbReference type="Pfam" id="PF01872"/>
    </source>
</evidence>
<dbReference type="InterPro" id="IPR024072">
    <property type="entry name" value="DHFR-like_dom_sf"/>
</dbReference>
<dbReference type="InParanoid" id="A2ETM4"/>
<evidence type="ECO:0000313" key="2">
    <source>
        <dbReference type="EMBL" id="EAY03992.1"/>
    </source>
</evidence>
<dbReference type="InterPro" id="IPR014710">
    <property type="entry name" value="RmlC-like_jellyroll"/>
</dbReference>
<feature type="domain" description="Bacterial bifunctional deaminase-reductase C-terminal" evidence="1">
    <location>
        <begin position="1"/>
        <end position="214"/>
    </location>
</feature>
<dbReference type="RefSeq" id="XP_001316215.1">
    <property type="nucleotide sequence ID" value="XM_001316180.1"/>
</dbReference>
<gene>
    <name evidence="2" type="ORF">TVAG_195850</name>
</gene>
<dbReference type="Gene3D" id="2.60.120.10">
    <property type="entry name" value="Jelly Rolls"/>
    <property type="match status" value="1"/>
</dbReference>
<reference evidence="2" key="2">
    <citation type="journal article" date="2007" name="Science">
        <title>Draft genome sequence of the sexually transmitted pathogen Trichomonas vaginalis.</title>
        <authorList>
            <person name="Carlton J.M."/>
            <person name="Hirt R.P."/>
            <person name="Silva J.C."/>
            <person name="Delcher A.L."/>
            <person name="Schatz M."/>
            <person name="Zhao Q."/>
            <person name="Wortman J.R."/>
            <person name="Bidwell S.L."/>
            <person name="Alsmark U.C.M."/>
            <person name="Besteiro S."/>
            <person name="Sicheritz-Ponten T."/>
            <person name="Noel C.J."/>
            <person name="Dacks J.B."/>
            <person name="Foster P.G."/>
            <person name="Simillion C."/>
            <person name="Van de Peer Y."/>
            <person name="Miranda-Saavedra D."/>
            <person name="Barton G.J."/>
            <person name="Westrop G.D."/>
            <person name="Mueller S."/>
            <person name="Dessi D."/>
            <person name="Fiori P.L."/>
            <person name="Ren Q."/>
            <person name="Paulsen I."/>
            <person name="Zhang H."/>
            <person name="Bastida-Corcuera F.D."/>
            <person name="Simoes-Barbosa A."/>
            <person name="Brown M.T."/>
            <person name="Hayes R.D."/>
            <person name="Mukherjee M."/>
            <person name="Okumura C.Y."/>
            <person name="Schneider R."/>
            <person name="Smith A.J."/>
            <person name="Vanacova S."/>
            <person name="Villalvazo M."/>
            <person name="Haas B.J."/>
            <person name="Pertea M."/>
            <person name="Feldblyum T.V."/>
            <person name="Utterback T.R."/>
            <person name="Shu C.L."/>
            <person name="Osoegawa K."/>
            <person name="de Jong P.J."/>
            <person name="Hrdy I."/>
            <person name="Horvathova L."/>
            <person name="Zubacova Z."/>
            <person name="Dolezal P."/>
            <person name="Malik S.B."/>
            <person name="Logsdon J.M. Jr."/>
            <person name="Henze K."/>
            <person name="Gupta A."/>
            <person name="Wang C.C."/>
            <person name="Dunne R.L."/>
            <person name="Upcroft J.A."/>
            <person name="Upcroft P."/>
            <person name="White O."/>
            <person name="Salzberg S.L."/>
            <person name="Tang P."/>
            <person name="Chiu C.-H."/>
            <person name="Lee Y.-S."/>
            <person name="Embley T.M."/>
            <person name="Coombs G.H."/>
            <person name="Mottram J.C."/>
            <person name="Tachezy J."/>
            <person name="Fraser-Liggett C.M."/>
            <person name="Johnson P.J."/>
        </authorList>
    </citation>
    <scope>NUCLEOTIDE SEQUENCE [LARGE SCALE GENOMIC DNA]</scope>
    <source>
        <strain evidence="2">G3</strain>
    </source>
</reference>
<dbReference type="OrthoDB" id="5432at2759"/>
<dbReference type="PANTHER" id="PTHR43698">
    <property type="entry name" value="RIBD C-TERMINAL DOMAIN CONTAINING PROTEIN"/>
    <property type="match status" value="1"/>
</dbReference>
<dbReference type="InterPro" id="IPR011051">
    <property type="entry name" value="RmlC_Cupin_sf"/>
</dbReference>
<keyword evidence="3" id="KW-1185">Reference proteome</keyword>
<accession>A2ETM4</accession>
<dbReference type="Pfam" id="PF01872">
    <property type="entry name" value="RibD_C"/>
    <property type="match status" value="1"/>
</dbReference>
<evidence type="ECO:0000313" key="3">
    <source>
        <dbReference type="Proteomes" id="UP000001542"/>
    </source>
</evidence>
<dbReference type="AlphaFoldDB" id="A2ETM4"/>
<dbReference type="VEuPathDB" id="TrichDB:TVAG_286110"/>
<dbReference type="Proteomes" id="UP000001542">
    <property type="component" value="Unassembled WGS sequence"/>
</dbReference>
<dbReference type="SUPFAM" id="SSF51182">
    <property type="entry name" value="RmlC-like cupins"/>
    <property type="match status" value="1"/>
</dbReference>
<organism evidence="2 3">
    <name type="scientific">Trichomonas vaginalis (strain ATCC PRA-98 / G3)</name>
    <dbReference type="NCBI Taxonomy" id="412133"/>
    <lineage>
        <taxon>Eukaryota</taxon>
        <taxon>Metamonada</taxon>
        <taxon>Parabasalia</taxon>
        <taxon>Trichomonadida</taxon>
        <taxon>Trichomonadidae</taxon>
        <taxon>Trichomonas</taxon>
    </lineage>
</organism>
<dbReference type="CDD" id="cd02233">
    <property type="entry name" value="cupin_HNL-like"/>
    <property type="match status" value="1"/>
</dbReference>
<dbReference type="PANTHER" id="PTHR43698:SF1">
    <property type="entry name" value="BLL4564 PROTEIN"/>
    <property type="match status" value="1"/>
</dbReference>
<proteinExistence type="predicted"/>
<name>A2ETM4_TRIV3</name>
<dbReference type="Gene3D" id="3.40.430.10">
    <property type="entry name" value="Dihydrofolate Reductase, subunit A"/>
    <property type="match status" value="1"/>
</dbReference>
<dbReference type="EMBL" id="DS113488">
    <property type="protein sequence ID" value="EAY03992.1"/>
    <property type="molecule type" value="Genomic_DNA"/>
</dbReference>